<feature type="signal peptide" evidence="4">
    <location>
        <begin position="1"/>
        <end position="23"/>
    </location>
</feature>
<accession>A0A2U8P8F5</accession>
<evidence type="ECO:0000259" key="5">
    <source>
        <dbReference type="Pfam" id="PF13458"/>
    </source>
</evidence>
<protein>
    <submittedName>
        <fullName evidence="6">ABC transporter permease</fullName>
    </submittedName>
</protein>
<comment type="similarity">
    <text evidence="1">Belongs to the leucine-binding protein family.</text>
</comment>
<evidence type="ECO:0000256" key="3">
    <source>
        <dbReference type="ARBA" id="ARBA00022970"/>
    </source>
</evidence>
<dbReference type="InterPro" id="IPR028081">
    <property type="entry name" value="Leu-bd"/>
</dbReference>
<dbReference type="AlphaFoldDB" id="A0A2U8P8F5"/>
<dbReference type="InterPro" id="IPR051010">
    <property type="entry name" value="BCAA_transport"/>
</dbReference>
<dbReference type="KEGG" id="bot:CIT37_18865"/>
<evidence type="ECO:0000256" key="2">
    <source>
        <dbReference type="ARBA" id="ARBA00022729"/>
    </source>
</evidence>
<name>A0A2U8P8F5_9BRAD</name>
<feature type="domain" description="Leucine-binding protein" evidence="5">
    <location>
        <begin position="30"/>
        <end position="366"/>
    </location>
</feature>
<keyword evidence="3" id="KW-0029">Amino-acid transport</keyword>
<dbReference type="CDD" id="cd06327">
    <property type="entry name" value="PBP1_SBP-like"/>
    <property type="match status" value="1"/>
</dbReference>
<dbReference type="SUPFAM" id="SSF53822">
    <property type="entry name" value="Periplasmic binding protein-like I"/>
    <property type="match status" value="1"/>
</dbReference>
<dbReference type="Gene3D" id="3.40.50.2300">
    <property type="match status" value="2"/>
</dbReference>
<keyword evidence="2 4" id="KW-0732">Signal</keyword>
<gene>
    <name evidence="6" type="ORF">CIT37_18865</name>
</gene>
<evidence type="ECO:0000313" key="6">
    <source>
        <dbReference type="EMBL" id="AWL93988.1"/>
    </source>
</evidence>
<sequence>MKMRSNLLGAALIALIVPIAAQAEVSGGVVKIGVLTDMAGVTADVTGKGSLVAAEMAVREFGGTVLSKPVQVISADHQHKPDIGTGIARQWFDVEGVDAIVDVPNSGVALAIQGLAREKKKIVLYSGAGTTALTNEQCSPFGVHWTYDTYAVSHGTASAVVEAGGTTWFFLAADYAFGQQLQKDASDVIAAAGGKVLGAVRHPLNTPDFSSFLLTAQSSGAKVIGIANAGNDTINAMKQANEYGIVKGGQSLAAMILFLQDIHTLGLEAAQGTYLTTASYWDMNEATRAWSREFMVKTGAPPSMLHAGVYGAVRHYLKAVTQAGTDDAERVAAAMRAIPIDDIFSQGATLREDGRVTRTMYLARVKKPSESKYPWDYLEIVRPIPSEQTAWPLSESKCPLVKGATR</sequence>
<evidence type="ECO:0000256" key="1">
    <source>
        <dbReference type="ARBA" id="ARBA00010062"/>
    </source>
</evidence>
<evidence type="ECO:0000313" key="7">
    <source>
        <dbReference type="Proteomes" id="UP000215703"/>
    </source>
</evidence>
<dbReference type="GO" id="GO:0006865">
    <property type="term" value="P:amino acid transport"/>
    <property type="evidence" value="ECO:0007669"/>
    <property type="project" value="UniProtKB-KW"/>
</dbReference>
<keyword evidence="3" id="KW-0813">Transport</keyword>
<dbReference type="InterPro" id="IPR028082">
    <property type="entry name" value="Peripla_BP_I"/>
</dbReference>
<organism evidence="6 7">
    <name type="scientific">Bradyrhizobium ottawaense</name>
    <dbReference type="NCBI Taxonomy" id="931866"/>
    <lineage>
        <taxon>Bacteria</taxon>
        <taxon>Pseudomonadati</taxon>
        <taxon>Pseudomonadota</taxon>
        <taxon>Alphaproteobacteria</taxon>
        <taxon>Hyphomicrobiales</taxon>
        <taxon>Nitrobacteraceae</taxon>
        <taxon>Bradyrhizobium</taxon>
    </lineage>
</organism>
<reference evidence="6 7" key="2">
    <citation type="journal article" date="2017" name="Syst. Appl. Microbiol.">
        <title>Soybeans inoculated with root zone soils of Canadian native legumes harbour diverse and novel Bradyrhizobium spp. that possess agricultural potential.</title>
        <authorList>
            <person name="Bromfield E.S.P."/>
            <person name="Cloutier S."/>
            <person name="Tambong J.T."/>
            <person name="Tran Thi T.V."/>
        </authorList>
    </citation>
    <scope>NUCLEOTIDE SEQUENCE [LARGE SCALE GENOMIC DNA]</scope>
    <source>
        <strain evidence="6 7">OO99</strain>
    </source>
</reference>
<reference evidence="6 7" key="1">
    <citation type="journal article" date="2014" name="Int. J. Syst. Evol. Microbiol.">
        <title>Bradyrhizobium ottawaense sp. nov., a symbiotic nitrogen fixing bacterium from root nodules of soybeans in Canada.</title>
        <authorList>
            <person name="Yu X."/>
            <person name="Cloutier S."/>
            <person name="Tambong J.T."/>
            <person name="Bromfield E.S."/>
        </authorList>
    </citation>
    <scope>NUCLEOTIDE SEQUENCE [LARGE SCALE GENOMIC DNA]</scope>
    <source>
        <strain evidence="6 7">OO99</strain>
    </source>
</reference>
<dbReference type="Proteomes" id="UP000215703">
    <property type="component" value="Chromosome"/>
</dbReference>
<dbReference type="Pfam" id="PF13458">
    <property type="entry name" value="Peripla_BP_6"/>
    <property type="match status" value="1"/>
</dbReference>
<proteinExistence type="inferred from homology"/>
<feature type="chain" id="PRO_5016112209" evidence="4">
    <location>
        <begin position="24"/>
        <end position="406"/>
    </location>
</feature>
<evidence type="ECO:0000256" key="4">
    <source>
        <dbReference type="SAM" id="SignalP"/>
    </source>
</evidence>
<dbReference type="PANTHER" id="PTHR30483:SF6">
    <property type="entry name" value="PERIPLASMIC BINDING PROTEIN OF ABC TRANSPORTER FOR NATURAL AMINO ACIDS"/>
    <property type="match status" value="1"/>
</dbReference>
<dbReference type="PANTHER" id="PTHR30483">
    <property type="entry name" value="LEUCINE-SPECIFIC-BINDING PROTEIN"/>
    <property type="match status" value="1"/>
</dbReference>
<dbReference type="EMBL" id="CP029425">
    <property type="protein sequence ID" value="AWL93988.1"/>
    <property type="molecule type" value="Genomic_DNA"/>
</dbReference>